<proteinExistence type="predicted"/>
<dbReference type="AlphaFoldDB" id="A0A6C8GLG6"/>
<evidence type="ECO:0000313" key="2">
    <source>
        <dbReference type="Proteomes" id="UP000004906"/>
    </source>
</evidence>
<evidence type="ECO:0000313" key="1">
    <source>
        <dbReference type="EMBL" id="EHC35167.1"/>
    </source>
</evidence>
<comment type="caution">
    <text evidence="1">The sequence shown here is derived from an EMBL/GenBank/DDBJ whole genome shotgun (WGS) entry which is preliminary data.</text>
</comment>
<accession>A0A6C8GLG6</accession>
<gene>
    <name evidence="1" type="ORF">LTSEADE_3103</name>
</gene>
<dbReference type="EMBL" id="AFCI01001052">
    <property type="protein sequence ID" value="EHC35167.1"/>
    <property type="molecule type" value="Genomic_DNA"/>
</dbReference>
<organism evidence="1 2">
    <name type="scientific">Salmonella enterica subsp. enterica serovar Adelaide str. A4-669</name>
    <dbReference type="NCBI Taxonomy" id="913063"/>
    <lineage>
        <taxon>Bacteria</taxon>
        <taxon>Pseudomonadati</taxon>
        <taxon>Pseudomonadota</taxon>
        <taxon>Gammaproteobacteria</taxon>
        <taxon>Enterobacterales</taxon>
        <taxon>Enterobacteriaceae</taxon>
        <taxon>Salmonella</taxon>
    </lineage>
</organism>
<reference evidence="1 2" key="1">
    <citation type="journal article" date="2011" name="BMC Genomics">
        <title>Genome sequencing reveals diversification of virulence factor content and possible host adaptation in distinct subpopulations of Salmonella enterica.</title>
        <authorList>
            <person name="den Bakker H.C."/>
            <person name="Moreno Switt A.I."/>
            <person name="Govoni G."/>
            <person name="Cummings C.A."/>
            <person name="Ranieri M.L."/>
            <person name="Degoricija L."/>
            <person name="Hoelzer K."/>
            <person name="Rodriguez-Rivera L.D."/>
            <person name="Brown S."/>
            <person name="Bolchacova E."/>
            <person name="Furtado M.R."/>
            <person name="Wiedmann M."/>
        </authorList>
    </citation>
    <scope>NUCLEOTIDE SEQUENCE [LARGE SCALE GENOMIC DNA]</scope>
    <source>
        <strain evidence="1 2">A4-669</strain>
    </source>
</reference>
<protein>
    <submittedName>
        <fullName evidence="1">Uncharacterized protein</fullName>
    </submittedName>
</protein>
<name>A0A6C8GLG6_SALET</name>
<sequence length="40" mass="4353">MKPSFGNKRRVTQGNLQAGLLLINTTGLRRLIAVTQNKSG</sequence>
<dbReference type="Proteomes" id="UP000004906">
    <property type="component" value="Unassembled WGS sequence"/>
</dbReference>